<evidence type="ECO:0000313" key="4">
    <source>
        <dbReference type="EMBL" id="AEG45315.1"/>
    </source>
</evidence>
<feature type="compositionally biased region" description="Basic and acidic residues" evidence="1">
    <location>
        <begin position="13"/>
        <end position="29"/>
    </location>
</feature>
<dbReference type="RefSeq" id="WP_013839706.1">
    <property type="nucleotide sequence ID" value="NC_015588.1"/>
</dbReference>
<feature type="compositionally biased region" description="Acidic residues" evidence="1">
    <location>
        <begin position="105"/>
        <end position="115"/>
    </location>
</feature>
<feature type="compositionally biased region" description="Acidic residues" evidence="1">
    <location>
        <begin position="79"/>
        <end position="98"/>
    </location>
</feature>
<dbReference type="HOGENOM" id="CLU_110134_1_0_11"/>
<dbReference type="InterPro" id="IPR027381">
    <property type="entry name" value="LytR/CpsA/Psr_C"/>
</dbReference>
<feature type="region of interest" description="Disordered" evidence="1">
    <location>
        <begin position="59"/>
        <end position="115"/>
    </location>
</feature>
<dbReference type="Proteomes" id="UP000009236">
    <property type="component" value="Chromosome"/>
</dbReference>
<keyword evidence="2" id="KW-0812">Transmembrane</keyword>
<keyword evidence="2" id="KW-0472">Membrane</keyword>
<accession>F6FTF1</accession>
<dbReference type="eggNOG" id="ENOG5033UEY">
    <property type="taxonomic scope" value="Bacteria"/>
</dbReference>
<evidence type="ECO:0000313" key="5">
    <source>
        <dbReference type="Proteomes" id="UP000009236"/>
    </source>
</evidence>
<feature type="domain" description="LytR/CpsA/Psr regulator C-terminal" evidence="3">
    <location>
        <begin position="131"/>
        <end position="215"/>
    </location>
</feature>
<feature type="region of interest" description="Disordered" evidence="1">
    <location>
        <begin position="1"/>
        <end position="29"/>
    </location>
</feature>
<organism evidence="5">
    <name type="scientific">Isoptericola variabilis (strain 225)</name>
    <dbReference type="NCBI Taxonomy" id="743718"/>
    <lineage>
        <taxon>Bacteria</taxon>
        <taxon>Bacillati</taxon>
        <taxon>Actinomycetota</taxon>
        <taxon>Actinomycetes</taxon>
        <taxon>Micrococcales</taxon>
        <taxon>Promicromonosporaceae</taxon>
        <taxon>Isoptericola</taxon>
    </lineage>
</organism>
<dbReference type="AlphaFoldDB" id="F6FTF1"/>
<protein>
    <recommendedName>
        <fullName evidence="3">LytR/CpsA/Psr regulator C-terminal domain-containing protein</fullName>
    </recommendedName>
</protein>
<name>F6FTF1_ISOV2</name>
<evidence type="ECO:0000256" key="2">
    <source>
        <dbReference type="SAM" id="Phobius"/>
    </source>
</evidence>
<feature type="transmembrane region" description="Helical" evidence="2">
    <location>
        <begin position="35"/>
        <end position="57"/>
    </location>
</feature>
<dbReference type="STRING" id="743718.Isova_2612"/>
<gene>
    <name evidence="4" type="ordered locus">Isova_2612</name>
</gene>
<reference evidence="4 5" key="1">
    <citation type="submission" date="2011-05" db="EMBL/GenBank/DDBJ databases">
        <title>Complete sequence of Isoptericola variabilis 225.</title>
        <authorList>
            <consortium name="US DOE Joint Genome Institute"/>
            <person name="Lucas S."/>
            <person name="Han J."/>
            <person name="Lapidus A."/>
            <person name="Cheng J.-F."/>
            <person name="Goodwin L."/>
            <person name="Pitluck S."/>
            <person name="Peters L."/>
            <person name="Mikhailova N."/>
            <person name="Zeytun A."/>
            <person name="Han C."/>
            <person name="Tapia R."/>
            <person name="Land M."/>
            <person name="Hauser L."/>
            <person name="Kyrpides N."/>
            <person name="Ivanova N."/>
            <person name="Pagani I."/>
            <person name="Siebers A."/>
            <person name="Allgaier M."/>
            <person name="Thelen M."/>
            <person name="Hugenholtz P."/>
            <person name="Gladden J."/>
            <person name="Woyke T."/>
        </authorList>
    </citation>
    <scope>NUCLEOTIDE SEQUENCE [LARGE SCALE GENOMIC DNA]</scope>
    <source>
        <strain evidence="5">225</strain>
    </source>
</reference>
<dbReference type="EMBL" id="CP002810">
    <property type="protein sequence ID" value="AEG45315.1"/>
    <property type="molecule type" value="Genomic_DNA"/>
</dbReference>
<sequence>MTKSQYPYPPDEFDARRPEGAPVGVHREPRSRWSAVWPFLLVAVVFAGIAVGVVSYLSDDRGGDTPPAASSTEDAAGGDGEDTGEETGAEGEPSEEPSAEPTDTATEEPPAEGLSEEDVAALLAQASLTAPIVVQNASPQAGATVDGLAGSTAELLTAQGFSNITTANFDGSEAPSGNAVRYVGDRAETSAAVAAVLGIPEENVRQVDALPQGEIAVVMVTAVE</sequence>
<dbReference type="KEGG" id="iva:Isova_2612"/>
<dbReference type="Pfam" id="PF13399">
    <property type="entry name" value="LytR_C"/>
    <property type="match status" value="1"/>
</dbReference>
<proteinExistence type="predicted"/>
<evidence type="ECO:0000256" key="1">
    <source>
        <dbReference type="SAM" id="MobiDB-lite"/>
    </source>
</evidence>
<keyword evidence="5" id="KW-1185">Reference proteome</keyword>
<evidence type="ECO:0000259" key="3">
    <source>
        <dbReference type="Pfam" id="PF13399"/>
    </source>
</evidence>
<dbReference type="Gene3D" id="3.30.70.2390">
    <property type="match status" value="1"/>
</dbReference>
<keyword evidence="2" id="KW-1133">Transmembrane helix</keyword>